<keyword evidence="6" id="KW-1133">Transmembrane helix</keyword>
<proteinExistence type="inferred from homology"/>
<keyword evidence="9" id="KW-1185">Reference proteome</keyword>
<gene>
    <name evidence="8" type="ORF">Lboz_1905</name>
</gene>
<comment type="similarity">
    <text evidence="2">Belongs to the mitochondrial carrier (TC 2.A.29) family.</text>
</comment>
<dbReference type="AlphaFoldDB" id="A0A0W0RQA8"/>
<dbReference type="RefSeq" id="WP_235810523.1">
    <property type="nucleotide sequence ID" value="NZ_CAAAIY010000015.1"/>
</dbReference>
<keyword evidence="4" id="KW-0812">Transmembrane</keyword>
<dbReference type="PATRIC" id="fig|447.4.peg.2031"/>
<dbReference type="InterPro" id="IPR050567">
    <property type="entry name" value="Mitochondrial_Carrier"/>
</dbReference>
<keyword evidence="7" id="KW-0472">Membrane</keyword>
<dbReference type="GO" id="GO:0016020">
    <property type="term" value="C:membrane"/>
    <property type="evidence" value="ECO:0007669"/>
    <property type="project" value="UniProtKB-SubCell"/>
</dbReference>
<evidence type="ECO:0000313" key="9">
    <source>
        <dbReference type="Proteomes" id="UP000054695"/>
    </source>
</evidence>
<evidence type="ECO:0000256" key="1">
    <source>
        <dbReference type="ARBA" id="ARBA00004141"/>
    </source>
</evidence>
<evidence type="ECO:0000256" key="3">
    <source>
        <dbReference type="ARBA" id="ARBA00022448"/>
    </source>
</evidence>
<dbReference type="PROSITE" id="PS50920">
    <property type="entry name" value="SOLCAR"/>
    <property type="match status" value="2"/>
</dbReference>
<evidence type="ECO:0000256" key="5">
    <source>
        <dbReference type="ARBA" id="ARBA00022737"/>
    </source>
</evidence>
<evidence type="ECO:0000256" key="4">
    <source>
        <dbReference type="ARBA" id="ARBA00022692"/>
    </source>
</evidence>
<keyword evidence="3" id="KW-0813">Transport</keyword>
<comment type="caution">
    <text evidence="8">The sequence shown here is derived from an EMBL/GenBank/DDBJ whole genome shotgun (WGS) entry which is preliminary data.</text>
</comment>
<keyword evidence="5" id="KW-0677">Repeat</keyword>
<dbReference type="PANTHER" id="PTHR45624">
    <property type="entry name" value="MITOCHONDRIAL BASIC AMINO ACIDS TRANSPORTER-RELATED"/>
    <property type="match status" value="1"/>
</dbReference>
<name>A0A0W0RQA8_LEGBO</name>
<dbReference type="GO" id="GO:0022857">
    <property type="term" value="F:transmembrane transporter activity"/>
    <property type="evidence" value="ECO:0007669"/>
    <property type="project" value="TreeGrafter"/>
</dbReference>
<evidence type="ECO:0000256" key="2">
    <source>
        <dbReference type="ARBA" id="ARBA00006375"/>
    </source>
</evidence>
<evidence type="ECO:0000313" key="8">
    <source>
        <dbReference type="EMBL" id="KTC73259.1"/>
    </source>
</evidence>
<dbReference type="InterPro" id="IPR018108">
    <property type="entry name" value="MCP_transmembrane"/>
</dbReference>
<dbReference type="EMBL" id="LNXU01000019">
    <property type="protein sequence ID" value="KTC73259.1"/>
    <property type="molecule type" value="Genomic_DNA"/>
</dbReference>
<comment type="subcellular location">
    <subcellularLocation>
        <location evidence="1">Membrane</location>
        <topology evidence="1">Multi-pass membrane protein</topology>
    </subcellularLocation>
</comment>
<dbReference type="Proteomes" id="UP000054695">
    <property type="component" value="Unassembled WGS sequence"/>
</dbReference>
<sequence>MKEDNKIQWTIYIVSKSKLPCFLSMNNSIQFQLFFDKKTLCLKNEHYGSIARFIFIMKKGVFMGQEKKEKKTLWDAYAFSVSYTGLTTLIGHPAERLKVAIQTNLYRSSYSVTKQFIGANFNHLSTGLMSCIIRQQSKIIYRPLLITSMPKEIDKYQFPLALGSFFKATAAATFDTLVLSPLENIKTVQMRTIASQDKPIKPVQAMQTIYQQRGFPGFFVGSTATLGKAFPSWLYLFMTYHAIKTKREKQTFLSTILWATAASVPVVFATTPLDVIKSRQQACTDQLKPTIREIASGIYRDHGISAFFKGFNCRLLHKSLSTAGAYMILDIANKM</sequence>
<reference evidence="8 9" key="1">
    <citation type="submission" date="2015-11" db="EMBL/GenBank/DDBJ databases">
        <title>Genomic analysis of 38 Legionella species identifies large and diverse effector repertoires.</title>
        <authorList>
            <person name="Burstein D."/>
            <person name="Amaro F."/>
            <person name="Zusman T."/>
            <person name="Lifshitz Z."/>
            <person name="Cohen O."/>
            <person name="Gilbert J.A."/>
            <person name="Pupko T."/>
            <person name="Shuman H.A."/>
            <person name="Segal G."/>
        </authorList>
    </citation>
    <scope>NUCLEOTIDE SEQUENCE [LARGE SCALE GENOMIC DNA]</scope>
    <source>
        <strain evidence="8 9">WIGA</strain>
    </source>
</reference>
<accession>A0A0W0RQA8</accession>
<dbReference type="Gene3D" id="1.50.40.10">
    <property type="entry name" value="Mitochondrial carrier domain"/>
    <property type="match status" value="1"/>
</dbReference>
<dbReference type="Pfam" id="PF00153">
    <property type="entry name" value="Mito_carr"/>
    <property type="match status" value="2"/>
</dbReference>
<evidence type="ECO:0000256" key="7">
    <source>
        <dbReference type="ARBA" id="ARBA00023136"/>
    </source>
</evidence>
<evidence type="ECO:0000256" key="6">
    <source>
        <dbReference type="ARBA" id="ARBA00022989"/>
    </source>
</evidence>
<organism evidence="8 9">
    <name type="scientific">Legionella bozemanae</name>
    <name type="common">Fluoribacter bozemanae</name>
    <dbReference type="NCBI Taxonomy" id="447"/>
    <lineage>
        <taxon>Bacteria</taxon>
        <taxon>Pseudomonadati</taxon>
        <taxon>Pseudomonadota</taxon>
        <taxon>Gammaproteobacteria</taxon>
        <taxon>Legionellales</taxon>
        <taxon>Legionellaceae</taxon>
        <taxon>Legionella</taxon>
    </lineage>
</organism>
<dbReference type="STRING" id="447.Lboz_1905"/>
<dbReference type="InterPro" id="IPR023395">
    <property type="entry name" value="MCP_dom_sf"/>
</dbReference>
<dbReference type="SUPFAM" id="SSF103506">
    <property type="entry name" value="Mitochondrial carrier"/>
    <property type="match status" value="1"/>
</dbReference>
<protein>
    <submittedName>
        <fullName evidence="8">Carrier protein</fullName>
    </submittedName>
</protein>